<evidence type="ECO:0000313" key="5">
    <source>
        <dbReference type="Proteomes" id="UP000274920"/>
    </source>
</evidence>
<gene>
    <name evidence="4" type="ORF">EBB54_23970</name>
</gene>
<dbReference type="InterPro" id="IPR016032">
    <property type="entry name" value="Sig_transdc_resp-reg_C-effctor"/>
</dbReference>
<dbReference type="SMART" id="SM00862">
    <property type="entry name" value="Trans_reg_C"/>
    <property type="match status" value="1"/>
</dbReference>
<sequence length="142" mass="16910">MRDVIKVLIIIGNSEILHEMITFLKEKSQYQSMNLSMPSNILSFSGLEIHLREQTVYLHHKSVPMTYYEFKALCFFVQHPKWVLTKKQIYEAVYHCGILEDIDNIVYCLIHNLRNKIEIDPRHPEYIHTVRGIGYKFEVKKK</sequence>
<reference evidence="4" key="1">
    <citation type="submission" date="2018-10" db="EMBL/GenBank/DDBJ databases">
        <title>Schaedlerella arabinophila gen. nov. sp. nov., isolated from the mouse intestinal tract and comparative analysis with the genome of the closely related altered Schaedler flora strain ASF502.</title>
        <authorList>
            <person name="Miyake S."/>
            <person name="Soh M."/>
            <person name="Seedorf H."/>
        </authorList>
    </citation>
    <scope>NUCLEOTIDE SEQUENCE [LARGE SCALE GENOMIC DNA]</scope>
    <source>
        <strain evidence="4">DSM 106076</strain>
    </source>
</reference>
<dbReference type="RefSeq" id="WP_125129232.1">
    <property type="nucleotide sequence ID" value="NZ_RHJS01000002.1"/>
</dbReference>
<dbReference type="CDD" id="cd00383">
    <property type="entry name" value="trans_reg_C"/>
    <property type="match status" value="1"/>
</dbReference>
<dbReference type="PROSITE" id="PS51755">
    <property type="entry name" value="OMPR_PHOB"/>
    <property type="match status" value="1"/>
</dbReference>
<protein>
    <submittedName>
        <fullName evidence="4">DNA-binding response regulator</fullName>
    </submittedName>
</protein>
<feature type="domain" description="OmpR/PhoB-type" evidence="3">
    <location>
        <begin position="39"/>
        <end position="139"/>
    </location>
</feature>
<evidence type="ECO:0000256" key="1">
    <source>
        <dbReference type="ARBA" id="ARBA00023125"/>
    </source>
</evidence>
<dbReference type="Proteomes" id="UP000274920">
    <property type="component" value="Unassembled WGS sequence"/>
</dbReference>
<accession>A0A426DN10</accession>
<evidence type="ECO:0000259" key="3">
    <source>
        <dbReference type="PROSITE" id="PS51755"/>
    </source>
</evidence>
<organism evidence="4 5">
    <name type="scientific">Schaedlerella arabinosiphila</name>
    <dbReference type="NCBI Taxonomy" id="2044587"/>
    <lineage>
        <taxon>Bacteria</taxon>
        <taxon>Bacillati</taxon>
        <taxon>Bacillota</taxon>
        <taxon>Clostridia</taxon>
        <taxon>Lachnospirales</taxon>
        <taxon>Lachnospiraceae</taxon>
        <taxon>Schaedlerella</taxon>
    </lineage>
</organism>
<dbReference type="GO" id="GO:0003677">
    <property type="term" value="F:DNA binding"/>
    <property type="evidence" value="ECO:0007669"/>
    <property type="project" value="UniProtKB-UniRule"/>
</dbReference>
<dbReference type="Gene3D" id="1.10.10.10">
    <property type="entry name" value="Winged helix-like DNA-binding domain superfamily/Winged helix DNA-binding domain"/>
    <property type="match status" value="1"/>
</dbReference>
<dbReference type="InterPro" id="IPR036388">
    <property type="entry name" value="WH-like_DNA-bd_sf"/>
</dbReference>
<keyword evidence="5" id="KW-1185">Reference proteome</keyword>
<name>A0A426DN10_9FIRM</name>
<dbReference type="InterPro" id="IPR001867">
    <property type="entry name" value="OmpR/PhoB-type_DNA-bd"/>
</dbReference>
<dbReference type="Pfam" id="PF00486">
    <property type="entry name" value="Trans_reg_C"/>
    <property type="match status" value="1"/>
</dbReference>
<proteinExistence type="predicted"/>
<comment type="caution">
    <text evidence="4">The sequence shown here is derived from an EMBL/GenBank/DDBJ whole genome shotgun (WGS) entry which is preliminary data.</text>
</comment>
<feature type="DNA-binding region" description="OmpR/PhoB-type" evidence="2">
    <location>
        <begin position="39"/>
        <end position="139"/>
    </location>
</feature>
<dbReference type="GO" id="GO:0006355">
    <property type="term" value="P:regulation of DNA-templated transcription"/>
    <property type="evidence" value="ECO:0007669"/>
    <property type="project" value="InterPro"/>
</dbReference>
<keyword evidence="1 2" id="KW-0238">DNA-binding</keyword>
<evidence type="ECO:0000256" key="2">
    <source>
        <dbReference type="PROSITE-ProRule" id="PRU01091"/>
    </source>
</evidence>
<dbReference type="AlphaFoldDB" id="A0A426DN10"/>
<dbReference type="GO" id="GO:0000160">
    <property type="term" value="P:phosphorelay signal transduction system"/>
    <property type="evidence" value="ECO:0007669"/>
    <property type="project" value="InterPro"/>
</dbReference>
<dbReference type="EMBL" id="RHJS01000002">
    <property type="protein sequence ID" value="RRK34061.1"/>
    <property type="molecule type" value="Genomic_DNA"/>
</dbReference>
<dbReference type="SUPFAM" id="SSF46894">
    <property type="entry name" value="C-terminal effector domain of the bipartite response regulators"/>
    <property type="match status" value="1"/>
</dbReference>
<evidence type="ECO:0000313" key="4">
    <source>
        <dbReference type="EMBL" id="RRK34061.1"/>
    </source>
</evidence>